<reference evidence="2" key="1">
    <citation type="journal article" date="2019" name="J. Bacteriol.">
        <title>A Mutagenic Screen Identifies a TonB-Dependent Receptor Required for the Lanthanide Metal Switch in the Type I Methanotroph 'Methylotuvimicrobium buryatense' 5GB1C.</title>
        <authorList>
            <person name="Groom J.D."/>
            <person name="Ford S.M."/>
            <person name="Pesesky M.W."/>
            <person name="Lidstrom M.E."/>
        </authorList>
    </citation>
    <scope>NUCLEOTIDE SEQUENCE [LARGE SCALE GENOMIC DNA]</scope>
    <source>
        <strain evidence="2">5GB1C</strain>
    </source>
</reference>
<organism evidence="1 2">
    <name type="scientific">Methylotuvimicrobium buryatense</name>
    <name type="common">Methylomicrobium buryatense</name>
    <dbReference type="NCBI Taxonomy" id="95641"/>
    <lineage>
        <taxon>Bacteria</taxon>
        <taxon>Pseudomonadati</taxon>
        <taxon>Pseudomonadota</taxon>
        <taxon>Gammaproteobacteria</taxon>
        <taxon>Methylococcales</taxon>
        <taxon>Methylococcaceae</taxon>
        <taxon>Methylotuvimicrobium</taxon>
    </lineage>
</organism>
<dbReference type="AlphaFoldDB" id="A0A4P9UJG1"/>
<dbReference type="KEGG" id="mbur:EQU24_01860"/>
<dbReference type="OrthoDB" id="5756752at2"/>
<protein>
    <submittedName>
        <fullName evidence="1">Uncharacterized protein</fullName>
    </submittedName>
</protein>
<accession>A0A4P9UJG1</accession>
<name>A0A4P9UJG1_METBY</name>
<evidence type="ECO:0000313" key="1">
    <source>
        <dbReference type="EMBL" id="QCW81137.1"/>
    </source>
</evidence>
<dbReference type="RefSeq" id="WP_138767064.1">
    <property type="nucleotide sequence ID" value="NZ_CP035467.1"/>
</dbReference>
<keyword evidence="2" id="KW-1185">Reference proteome</keyword>
<sequence length="69" mass="8363">MRAEIIRIHLAWQASNTMEWLWSLRRSWLRPYQGITQEYLLLYLGFFEVIHDKKTRQSVLQCLVELLVA</sequence>
<proteinExistence type="predicted"/>
<evidence type="ECO:0000313" key="2">
    <source>
        <dbReference type="Proteomes" id="UP000305881"/>
    </source>
</evidence>
<gene>
    <name evidence="1" type="ORF">EQU24_01860</name>
</gene>
<dbReference type="Proteomes" id="UP000305881">
    <property type="component" value="Chromosome"/>
</dbReference>
<dbReference type="EMBL" id="CP035467">
    <property type="protein sequence ID" value="QCW81137.1"/>
    <property type="molecule type" value="Genomic_DNA"/>
</dbReference>